<dbReference type="InterPro" id="IPR002192">
    <property type="entry name" value="PPDK_AMP/ATP-bd"/>
</dbReference>
<reference evidence="3" key="1">
    <citation type="submission" date="2021-05" db="EMBL/GenBank/DDBJ databases">
        <title>The genome of the haptophyte Pavlova lutheri (Diacronema luteri, Pavlovales) - a model for lipid biosynthesis in eukaryotic algae.</title>
        <authorList>
            <person name="Hulatt C.J."/>
            <person name="Posewitz M.C."/>
        </authorList>
    </citation>
    <scope>NUCLEOTIDE SEQUENCE</scope>
    <source>
        <strain evidence="3">NIVA-4/92</strain>
    </source>
</reference>
<dbReference type="Proteomes" id="UP000751190">
    <property type="component" value="Unassembled WGS sequence"/>
</dbReference>
<gene>
    <name evidence="3" type="ORF">KFE25_005164</name>
</gene>
<dbReference type="Pfam" id="PF01326">
    <property type="entry name" value="PPDK_N"/>
    <property type="match status" value="1"/>
</dbReference>
<dbReference type="InterPro" id="IPR013815">
    <property type="entry name" value="ATP_grasp_subdomain_1"/>
</dbReference>
<comment type="similarity">
    <text evidence="1">Belongs to the PEP-utilizing enzyme family.</text>
</comment>
<name>A0A8J6C0Y9_DIALT</name>
<dbReference type="SUPFAM" id="SSF56059">
    <property type="entry name" value="Glutathione synthetase ATP-binding domain-like"/>
    <property type="match status" value="1"/>
</dbReference>
<dbReference type="EMBL" id="JAGTXO010000054">
    <property type="protein sequence ID" value="KAG8458317.1"/>
    <property type="molecule type" value="Genomic_DNA"/>
</dbReference>
<proteinExistence type="inferred from homology"/>
<feature type="domain" description="Pyruvate phosphate dikinase AMP/ATP-binding" evidence="2">
    <location>
        <begin position="526"/>
        <end position="907"/>
    </location>
</feature>
<evidence type="ECO:0000313" key="3">
    <source>
        <dbReference type="EMBL" id="KAG8458317.1"/>
    </source>
</evidence>
<evidence type="ECO:0000259" key="2">
    <source>
        <dbReference type="Pfam" id="PF01326"/>
    </source>
</evidence>
<dbReference type="GO" id="GO:0005524">
    <property type="term" value="F:ATP binding"/>
    <property type="evidence" value="ECO:0007669"/>
    <property type="project" value="InterPro"/>
</dbReference>
<comment type="caution">
    <text evidence="3">The sequence shown here is derived from an EMBL/GenBank/DDBJ whole genome shotgun (WGS) entry which is preliminary data.</text>
</comment>
<evidence type="ECO:0000256" key="1">
    <source>
        <dbReference type="ARBA" id="ARBA00007837"/>
    </source>
</evidence>
<dbReference type="OrthoDB" id="10264103at2759"/>
<keyword evidence="4" id="KW-1185">Reference proteome</keyword>
<dbReference type="GO" id="GO:0016301">
    <property type="term" value="F:kinase activity"/>
    <property type="evidence" value="ECO:0007669"/>
    <property type="project" value="InterPro"/>
</dbReference>
<dbReference type="AlphaFoldDB" id="A0A8J6C0Y9"/>
<protein>
    <recommendedName>
        <fullName evidence="2">Pyruvate phosphate dikinase AMP/ATP-binding domain-containing protein</fullName>
    </recommendedName>
</protein>
<evidence type="ECO:0000313" key="4">
    <source>
        <dbReference type="Proteomes" id="UP000751190"/>
    </source>
</evidence>
<dbReference type="Gene3D" id="3.30.1490.20">
    <property type="entry name" value="ATP-grasp fold, A domain"/>
    <property type="match status" value="1"/>
</dbReference>
<accession>A0A8J6C0Y9</accession>
<organism evidence="3 4">
    <name type="scientific">Diacronema lutheri</name>
    <name type="common">Unicellular marine alga</name>
    <name type="synonym">Monochrysis lutheri</name>
    <dbReference type="NCBI Taxonomy" id="2081491"/>
    <lineage>
        <taxon>Eukaryota</taxon>
        <taxon>Haptista</taxon>
        <taxon>Haptophyta</taxon>
        <taxon>Pavlovophyceae</taxon>
        <taxon>Pavlovales</taxon>
        <taxon>Pavlovaceae</taxon>
        <taxon>Diacronema</taxon>
    </lineage>
</organism>
<sequence length="1128" mass="123042">MWAQLWRGAQRGAVAPSRRPPLALAPLARTAAAPLARALSSTAVRTVKLPPSLQSILNDFQKSKTLSRTSKSAPERMQVRVSKVLLLCSDYDSYTFEEDGMLQELMHAEYATQNLRKPPTIDRVTSVEAAMEALRTTKYDMLISLLRAQGESLNLESFVEQVKKYDATGKIPILLLALNPSELLSLDSRVDESLRFNVDKRLTWEKGGVARAEGQDALRSTWLWPFLWQGNLSLFTAMFKAVEDRLNASADTATGSPVILLVEDNVNFYSMYLPMVYAELIKQSAALEDESMTQAERLNRMMSRPKVLLCTNFEEATDIYNRYKDATMAIITDVAFSRNGQWEAEAGLDFVKHVQATKPQLDIVVQSSEPSMADRAASLGCKFLYKHSPSLALELNDFFRRTLLFGPLTFADARGADHGTATNITSLMRTYATLPDDVIDSVARTDLLSKWFRARAEPALAKHFKESRYPDDFAEYAAHGFSSEREWLRHWVVTSMFSLRNRLTGSVTDSKVSDDMTPIVRVGKGSLGGKGRGFRLLHNLMDNYDVRHALPGVEIKVPQCLILATDVFDRFVESNGLLTPSMAAEDDAQVERLFERAALPADALDALRVYAERVRKPVAVRSSSLFEDAFQQPFAGVYQSYMLHNAAPGLDERVATLASAVKKVYASVFSSEARRYAEASRLTVANEKMAVIVQQIAGKEHAPGVYAPSLAGVANAIDFYPRPTTTTDDGSATIAAGFGASVVDGLSALTWSLGDPAFAVGKPTNFKILRLGTGAAEIVGDASLEQLPIGKLGEAGLLKTLLGRSATPVVELQTRDAHGQKVVFTSRAAPARAPSPVGPAPSPVELSIEQVVRGDLLPLSQALSFWLQLGSAALACPVELEFALNLRKNASENHELVMLQIRPMPQLIPDSKSTKALRFSYLPSTQHAAVTSKHALGHGRFNGITDVVYVPPGAFSTDASAQIAREIGTVNAALRKAGKKYLLIGPGRWGTADPARGIPVSWSQIDSAQFIVESSIPSAAVAVPPSQGAHFFQNIMSFGLGYMTVDTRAGDGESAEAVDFEWLEQQPQCNVDGMALTHVRHVRLATELEVVCDGLSRRGVVMKPGKPFDVYVAQPDAMMAITAEAGGH</sequence>